<dbReference type="OrthoDB" id="8420905at2"/>
<accession>A0A1B2EFY0</accession>
<protein>
    <recommendedName>
        <fullName evidence="2">DUF4440 domain-containing protein</fullName>
    </recommendedName>
</protein>
<name>A0A1B2EFY0_9HYPH</name>
<evidence type="ECO:0000313" key="1">
    <source>
        <dbReference type="EMBL" id="ANY78886.1"/>
    </source>
</evidence>
<organism evidence="1">
    <name type="scientific">Microvirga ossetica</name>
    <dbReference type="NCBI Taxonomy" id="1882682"/>
    <lineage>
        <taxon>Bacteria</taxon>
        <taxon>Pseudomonadati</taxon>
        <taxon>Pseudomonadota</taxon>
        <taxon>Alphaproteobacteria</taxon>
        <taxon>Hyphomicrobiales</taxon>
        <taxon>Methylobacteriaceae</taxon>
        <taxon>Microvirga</taxon>
    </lineage>
</organism>
<dbReference type="KEGG" id="moc:BB934_12250"/>
<gene>
    <name evidence="1" type="ORF">BB934_12250</name>
</gene>
<dbReference type="RefSeq" id="WP_099509900.1">
    <property type="nucleotide sequence ID" value="NZ_CP016616.1"/>
</dbReference>
<dbReference type="EMBL" id="CP016616">
    <property type="protein sequence ID" value="ANY78886.1"/>
    <property type="molecule type" value="Genomic_DNA"/>
</dbReference>
<reference evidence="1" key="1">
    <citation type="submission" date="2016-07" db="EMBL/GenBank/DDBJ databases">
        <title>Microvirga ossetica sp. nov. a new species of rhizobia isolated from root nodules of the legume species Vicia alpestris Steven originated from North Ossetia region in the Caucasus.</title>
        <authorList>
            <person name="Safronova V.I."/>
            <person name="Kuznetsova I.G."/>
            <person name="Sazanova A.L."/>
            <person name="Belimov A."/>
            <person name="Andronov E."/>
            <person name="Osledkin Y.S."/>
            <person name="Onishchuk O.P."/>
            <person name="Kurchak O.N."/>
            <person name="Shaposhnikov A.I."/>
            <person name="Willems A."/>
            <person name="Tikhonovich I.A."/>
        </authorList>
    </citation>
    <scope>NUCLEOTIDE SEQUENCE [LARGE SCALE GENOMIC DNA]</scope>
    <source>
        <strain evidence="1">V5/3M</strain>
    </source>
</reference>
<dbReference type="Gene3D" id="3.10.450.50">
    <property type="match status" value="1"/>
</dbReference>
<proteinExistence type="predicted"/>
<sequence length="147" mass="16215">MILVGLDNPLAQAALQEVADLHAFFEAWLSGKAENTNAVFSRVESTLGEEFTMVSPSGQRLQRPDVIGWLWGTHGARASQGSFHIAIAEPEILLLRPPLVLLGYVEEQTMGNVVTRRQSTALFEVSIEGGQRVRWLALHETWIGPNP</sequence>
<dbReference type="AlphaFoldDB" id="A0A1B2EFY0"/>
<dbReference type="SUPFAM" id="SSF54427">
    <property type="entry name" value="NTF2-like"/>
    <property type="match status" value="1"/>
</dbReference>
<dbReference type="InterPro" id="IPR032710">
    <property type="entry name" value="NTF2-like_dom_sf"/>
</dbReference>
<evidence type="ECO:0008006" key="2">
    <source>
        <dbReference type="Google" id="ProtNLM"/>
    </source>
</evidence>